<keyword evidence="6" id="KW-0460">Magnesium</keyword>
<keyword evidence="7 10" id="KW-0342">GTP-binding</keyword>
<dbReference type="Pfam" id="PF01926">
    <property type="entry name" value="MMR_HSR1"/>
    <property type="match status" value="1"/>
</dbReference>
<evidence type="ECO:0000256" key="7">
    <source>
        <dbReference type="ARBA" id="ARBA00023134"/>
    </source>
</evidence>
<name>A0ABZ0WA74_9BACT</name>
<evidence type="ECO:0000256" key="5">
    <source>
        <dbReference type="ARBA" id="ARBA00022741"/>
    </source>
</evidence>
<dbReference type="SUPFAM" id="SSF52540">
    <property type="entry name" value="P-loop containing nucleoside triphosphate hydrolases"/>
    <property type="match status" value="1"/>
</dbReference>
<gene>
    <name evidence="12" type="primary">yihA</name>
    <name evidence="10" type="synonym">engB</name>
    <name evidence="12" type="ORF">U0035_08000</name>
</gene>
<keyword evidence="13" id="KW-1185">Reference proteome</keyword>
<accession>A0ABZ0WA74</accession>
<dbReference type="Gene3D" id="3.40.50.300">
    <property type="entry name" value="P-loop containing nucleotide triphosphate hydrolases"/>
    <property type="match status" value="1"/>
</dbReference>
<evidence type="ECO:0000313" key="13">
    <source>
        <dbReference type="Proteomes" id="UP001325680"/>
    </source>
</evidence>
<keyword evidence="9 10" id="KW-0131">Cell cycle</keyword>
<evidence type="ECO:0000256" key="10">
    <source>
        <dbReference type="HAMAP-Rule" id="MF_00321"/>
    </source>
</evidence>
<evidence type="ECO:0000256" key="6">
    <source>
        <dbReference type="ARBA" id="ARBA00022842"/>
    </source>
</evidence>
<keyword evidence="3 10" id="KW-0132">Cell division</keyword>
<dbReference type="InterPro" id="IPR030393">
    <property type="entry name" value="G_ENGB_dom"/>
</dbReference>
<dbReference type="PROSITE" id="PS51706">
    <property type="entry name" value="G_ENGB"/>
    <property type="match status" value="1"/>
</dbReference>
<evidence type="ECO:0000256" key="1">
    <source>
        <dbReference type="ARBA" id="ARBA00001946"/>
    </source>
</evidence>
<comment type="similarity">
    <text evidence="2 10">Belongs to the TRAFAC class TrmE-Era-EngA-EngB-Septin-like GTPase superfamily. EngB GTPase family.</text>
</comment>
<feature type="domain" description="EngB-type G" evidence="11">
    <location>
        <begin position="22"/>
        <end position="209"/>
    </location>
</feature>
<evidence type="ECO:0000313" key="12">
    <source>
        <dbReference type="EMBL" id="WQD40086.1"/>
    </source>
</evidence>
<dbReference type="RefSeq" id="WP_114789473.1">
    <property type="nucleotide sequence ID" value="NZ_CP139960.1"/>
</dbReference>
<dbReference type="PANTHER" id="PTHR11649:SF13">
    <property type="entry name" value="ENGB-TYPE G DOMAIN-CONTAINING PROTEIN"/>
    <property type="match status" value="1"/>
</dbReference>
<evidence type="ECO:0000259" key="11">
    <source>
        <dbReference type="PROSITE" id="PS51706"/>
    </source>
</evidence>
<reference evidence="12 13" key="1">
    <citation type="submission" date="2023-12" db="EMBL/GenBank/DDBJ databases">
        <title>Genome sequencing and assembly of bacterial species from a model synthetic community.</title>
        <authorList>
            <person name="Hogle S.L."/>
        </authorList>
    </citation>
    <scope>NUCLEOTIDE SEQUENCE [LARGE SCALE GENOMIC DNA]</scope>
    <source>
        <strain evidence="12 13">HAMBI_3031</strain>
    </source>
</reference>
<evidence type="ECO:0000256" key="9">
    <source>
        <dbReference type="ARBA" id="ARBA00023306"/>
    </source>
</evidence>
<keyword evidence="5 10" id="KW-0547">Nucleotide-binding</keyword>
<organism evidence="12 13">
    <name type="scientific">Niabella yanshanensis</name>
    <dbReference type="NCBI Taxonomy" id="577386"/>
    <lineage>
        <taxon>Bacteria</taxon>
        <taxon>Pseudomonadati</taxon>
        <taxon>Bacteroidota</taxon>
        <taxon>Chitinophagia</taxon>
        <taxon>Chitinophagales</taxon>
        <taxon>Chitinophagaceae</taxon>
        <taxon>Niabella</taxon>
    </lineage>
</organism>
<proteinExistence type="inferred from homology"/>
<dbReference type="EMBL" id="CP139960">
    <property type="protein sequence ID" value="WQD40086.1"/>
    <property type="molecule type" value="Genomic_DNA"/>
</dbReference>
<dbReference type="HAMAP" id="MF_00321">
    <property type="entry name" value="GTPase_EngB"/>
    <property type="match status" value="1"/>
</dbReference>
<dbReference type="InterPro" id="IPR006073">
    <property type="entry name" value="GTP-bd"/>
</dbReference>
<keyword evidence="4" id="KW-0479">Metal-binding</keyword>
<evidence type="ECO:0000256" key="3">
    <source>
        <dbReference type="ARBA" id="ARBA00022618"/>
    </source>
</evidence>
<dbReference type="InterPro" id="IPR027417">
    <property type="entry name" value="P-loop_NTPase"/>
</dbReference>
<dbReference type="CDD" id="cd01876">
    <property type="entry name" value="YihA_EngB"/>
    <property type="match status" value="1"/>
</dbReference>
<evidence type="ECO:0000256" key="2">
    <source>
        <dbReference type="ARBA" id="ARBA00009638"/>
    </source>
</evidence>
<dbReference type="InterPro" id="IPR019987">
    <property type="entry name" value="GTP-bd_ribosome_bio_YsxC"/>
</dbReference>
<comment type="cofactor">
    <cofactor evidence="1">
        <name>Mg(2+)</name>
        <dbReference type="ChEBI" id="CHEBI:18420"/>
    </cofactor>
</comment>
<sequence>MQIISASYIKSSAIYTQCPPADKAEYAFIGRSNVGKSSLINMLCNMKGLAKTSAAPGKTQLINHFVINDLAKGNVKAKVGQSWYLVDLPGYGYAKVSQKQRKSWTSMIEDYILKRTNLGNLFVLIDSRHEPQKIDLEFVDQLGEWQVPFAIVFTKADKNKPGATVNNVQKFIETLKNTWADLPPYFVTSATRGDGREELLSFIHGLNKEFTALQGK</sequence>
<protein>
    <recommendedName>
        <fullName evidence="10">Probable GTP-binding protein EngB</fullName>
    </recommendedName>
</protein>
<dbReference type="NCBIfam" id="TIGR03598">
    <property type="entry name" value="GTPase_YsxC"/>
    <property type="match status" value="1"/>
</dbReference>
<dbReference type="PANTHER" id="PTHR11649">
    <property type="entry name" value="MSS1/TRME-RELATED GTP-BINDING PROTEIN"/>
    <property type="match status" value="1"/>
</dbReference>
<evidence type="ECO:0000256" key="8">
    <source>
        <dbReference type="ARBA" id="ARBA00023210"/>
    </source>
</evidence>
<keyword evidence="8 10" id="KW-0717">Septation</keyword>
<dbReference type="Proteomes" id="UP001325680">
    <property type="component" value="Chromosome"/>
</dbReference>
<comment type="function">
    <text evidence="10">Necessary for normal cell division and for the maintenance of normal septation.</text>
</comment>
<evidence type="ECO:0000256" key="4">
    <source>
        <dbReference type="ARBA" id="ARBA00022723"/>
    </source>
</evidence>